<evidence type="ECO:0000313" key="10">
    <source>
        <dbReference type="Proteomes" id="UP000615234"/>
    </source>
</evidence>
<dbReference type="InterPro" id="IPR036145">
    <property type="entry name" value="MinC_C_sf"/>
</dbReference>
<dbReference type="Proteomes" id="UP000615234">
    <property type="component" value="Unassembled WGS sequence"/>
</dbReference>
<evidence type="ECO:0000256" key="2">
    <source>
        <dbReference type="ARBA" id="ARBA00022618"/>
    </source>
</evidence>
<dbReference type="Gene3D" id="3.30.160.540">
    <property type="match status" value="1"/>
</dbReference>
<comment type="similarity">
    <text evidence="1">Belongs to the MinC family.</text>
</comment>
<feature type="region of interest" description="Disordered" evidence="6">
    <location>
        <begin position="126"/>
        <end position="148"/>
    </location>
</feature>
<dbReference type="SUPFAM" id="SSF63848">
    <property type="entry name" value="Cell-division inhibitor MinC, C-terminal domain"/>
    <property type="match status" value="1"/>
</dbReference>
<evidence type="ECO:0000259" key="8">
    <source>
        <dbReference type="Pfam" id="PF22642"/>
    </source>
</evidence>
<evidence type="ECO:0000256" key="5">
    <source>
        <dbReference type="ARBA" id="ARBA00046874"/>
    </source>
</evidence>
<dbReference type="EMBL" id="JACOOX010000003">
    <property type="protein sequence ID" value="MBC5662447.1"/>
    <property type="molecule type" value="Genomic_DNA"/>
</dbReference>
<feature type="domain" description="Septum formation inhibitor MinC C-terminal" evidence="7">
    <location>
        <begin position="159"/>
        <end position="256"/>
    </location>
</feature>
<evidence type="ECO:0000256" key="1">
    <source>
        <dbReference type="ARBA" id="ARBA00006291"/>
    </source>
</evidence>
<protein>
    <submittedName>
        <fullName evidence="9">Septum site-determining protein MinC</fullName>
    </submittedName>
</protein>
<dbReference type="GO" id="GO:1901891">
    <property type="term" value="P:regulation of cell septum assembly"/>
    <property type="evidence" value="ECO:0007669"/>
    <property type="project" value="InterPro"/>
</dbReference>
<evidence type="ECO:0000256" key="6">
    <source>
        <dbReference type="SAM" id="MobiDB-lite"/>
    </source>
</evidence>
<organism evidence="9 10">
    <name type="scientific">Coprococcus hominis</name>
    <name type="common">ex Liu et al. 2022</name>
    <dbReference type="NCBI Taxonomy" id="2763039"/>
    <lineage>
        <taxon>Bacteria</taxon>
        <taxon>Bacillati</taxon>
        <taxon>Bacillota</taxon>
        <taxon>Clostridia</taxon>
        <taxon>Lachnospirales</taxon>
        <taxon>Lachnospiraceae</taxon>
        <taxon>Coprococcus</taxon>
    </lineage>
</organism>
<dbReference type="Pfam" id="PF03775">
    <property type="entry name" value="MinC_C"/>
    <property type="match status" value="1"/>
</dbReference>
<evidence type="ECO:0000259" key="7">
    <source>
        <dbReference type="Pfam" id="PF03775"/>
    </source>
</evidence>
<evidence type="ECO:0000256" key="3">
    <source>
        <dbReference type="ARBA" id="ARBA00023210"/>
    </source>
</evidence>
<keyword evidence="10" id="KW-1185">Reference proteome</keyword>
<dbReference type="GO" id="GO:0000902">
    <property type="term" value="P:cell morphogenesis"/>
    <property type="evidence" value="ECO:0007669"/>
    <property type="project" value="InterPro"/>
</dbReference>
<dbReference type="RefSeq" id="WP_173783612.1">
    <property type="nucleotide sequence ID" value="NZ_JACOOX010000003.1"/>
</dbReference>
<evidence type="ECO:0000256" key="4">
    <source>
        <dbReference type="ARBA" id="ARBA00023306"/>
    </source>
</evidence>
<accession>A0A8I0AJ66</accession>
<proteinExistence type="inferred from homology"/>
<dbReference type="InterPro" id="IPR013033">
    <property type="entry name" value="MinC"/>
</dbReference>
<comment type="subunit">
    <text evidence="5">Interacts with MinD and FtsZ.</text>
</comment>
<gene>
    <name evidence="9" type="ORF">H8S09_05990</name>
</gene>
<dbReference type="Gene3D" id="2.160.20.70">
    <property type="match status" value="1"/>
</dbReference>
<feature type="domain" description="Septum site-determining protein MinC N-terminal" evidence="8">
    <location>
        <begin position="5"/>
        <end position="77"/>
    </location>
</feature>
<reference evidence="9 10" key="1">
    <citation type="submission" date="2020-08" db="EMBL/GenBank/DDBJ databases">
        <title>Genome public.</title>
        <authorList>
            <person name="Liu C."/>
            <person name="Sun Q."/>
        </authorList>
    </citation>
    <scope>NUCLEOTIDE SEQUENCE [LARGE SCALE GENOMIC DNA]</scope>
    <source>
        <strain evidence="9 10">NSJ-10</strain>
    </source>
</reference>
<keyword evidence="3" id="KW-0717">Septation</keyword>
<dbReference type="GO" id="GO:0000917">
    <property type="term" value="P:division septum assembly"/>
    <property type="evidence" value="ECO:0007669"/>
    <property type="project" value="UniProtKB-KW"/>
</dbReference>
<evidence type="ECO:0000313" key="9">
    <source>
        <dbReference type="EMBL" id="MBC5662447.1"/>
    </source>
</evidence>
<keyword evidence="2" id="KW-0132">Cell division</keyword>
<dbReference type="AlphaFoldDB" id="A0A8I0AJ66"/>
<sequence length="265" mass="29353">MDTDVIIKANSHGIRIIFHNDDPLEQLLVDIKEKLQHQNAFLKKEGKISVSFEGRELSREEIAQILFALNHLPETEVEFICDIPDKGRTEDLCNQIDIPPHRSKHRQPAAVGHTAHVDHVIRHEAPATDTAASNKKVSPDDTAGQNVSSSEDNNLFFYGNIRSGQTLEVKKSIIIIGNVEKRATVISGGNIIILGSLQGSAVAGKDLQKKRFVLALTMEPVHIKIGTVSYAAKRQFHDKLNTKDAVIAYCENDQLIFQPLSQASL</sequence>
<name>A0A8I0AJ66_9FIRM</name>
<dbReference type="PANTHER" id="PTHR34108:SF1">
    <property type="entry name" value="SEPTUM SITE-DETERMINING PROTEIN MINC"/>
    <property type="match status" value="1"/>
</dbReference>
<keyword evidence="4" id="KW-0131">Cell cycle</keyword>
<dbReference type="Pfam" id="PF22642">
    <property type="entry name" value="MinC_N_1"/>
    <property type="match status" value="1"/>
</dbReference>
<dbReference type="PANTHER" id="PTHR34108">
    <property type="entry name" value="SEPTUM SITE-DETERMINING PROTEIN MINC"/>
    <property type="match status" value="1"/>
</dbReference>
<comment type="caution">
    <text evidence="9">The sequence shown here is derived from an EMBL/GenBank/DDBJ whole genome shotgun (WGS) entry which is preliminary data.</text>
</comment>
<dbReference type="InterPro" id="IPR016098">
    <property type="entry name" value="CAP/MinC_C"/>
</dbReference>
<dbReference type="InterPro" id="IPR055219">
    <property type="entry name" value="MinC_N_1"/>
</dbReference>
<dbReference type="InterPro" id="IPR005526">
    <property type="entry name" value="Septum_form_inhib_MinC_C"/>
</dbReference>